<evidence type="ECO:0000313" key="3">
    <source>
        <dbReference type="Proteomes" id="UP001183817"/>
    </source>
</evidence>
<protein>
    <submittedName>
        <fullName evidence="2">Amino acid transporter</fullName>
    </submittedName>
</protein>
<proteinExistence type="predicted"/>
<sequence>MNEEPKDPEKTAGRAATMNILVIVLLYMLLALEVLA</sequence>
<dbReference type="Proteomes" id="UP001183817">
    <property type="component" value="Unassembled WGS sequence"/>
</dbReference>
<reference evidence="2 3" key="1">
    <citation type="submission" date="2023-07" db="EMBL/GenBank/DDBJ databases">
        <title>Sequencing the genomes of 1000 actinobacteria strains.</title>
        <authorList>
            <person name="Klenk H.-P."/>
        </authorList>
    </citation>
    <scope>NUCLEOTIDE SEQUENCE [LARGE SCALE GENOMIC DNA]</scope>
    <source>
        <strain evidence="2 3">DSM 20167</strain>
    </source>
</reference>
<evidence type="ECO:0000256" key="1">
    <source>
        <dbReference type="SAM" id="Phobius"/>
    </source>
</evidence>
<keyword evidence="1" id="KW-0812">Transmembrane</keyword>
<name>A0ABU2BHY0_9MICC</name>
<keyword evidence="1" id="KW-0472">Membrane</keyword>
<evidence type="ECO:0000313" key="2">
    <source>
        <dbReference type="EMBL" id="MDR7357891.1"/>
    </source>
</evidence>
<organism evidence="2 3">
    <name type="scientific">Paeniglutamicibacter sulfureus</name>
    <dbReference type="NCBI Taxonomy" id="43666"/>
    <lineage>
        <taxon>Bacteria</taxon>
        <taxon>Bacillati</taxon>
        <taxon>Actinomycetota</taxon>
        <taxon>Actinomycetes</taxon>
        <taxon>Micrococcales</taxon>
        <taxon>Micrococcaceae</taxon>
        <taxon>Paeniglutamicibacter</taxon>
    </lineage>
</organism>
<dbReference type="EMBL" id="JAVDYI010000001">
    <property type="protein sequence ID" value="MDR7357891.1"/>
    <property type="molecule type" value="Genomic_DNA"/>
</dbReference>
<comment type="caution">
    <text evidence="2">The sequence shown here is derived from an EMBL/GenBank/DDBJ whole genome shotgun (WGS) entry which is preliminary data.</text>
</comment>
<accession>A0ABU2BHY0</accession>
<keyword evidence="1" id="KW-1133">Transmembrane helix</keyword>
<keyword evidence="3" id="KW-1185">Reference proteome</keyword>
<gene>
    <name evidence="2" type="ORF">J2S64_001582</name>
</gene>
<feature type="transmembrane region" description="Helical" evidence="1">
    <location>
        <begin position="12"/>
        <end position="32"/>
    </location>
</feature>